<keyword evidence="7 9" id="KW-1133">Transmembrane helix</keyword>
<evidence type="ECO:0000256" key="2">
    <source>
        <dbReference type="ARBA" id="ARBA00014213"/>
    </source>
</evidence>
<evidence type="ECO:0000313" key="10">
    <source>
        <dbReference type="EMBL" id="MFG6449139.1"/>
    </source>
</evidence>
<dbReference type="InterPro" id="IPR005495">
    <property type="entry name" value="LptG/LptF_permease"/>
</dbReference>
<name>A0ABW7FXU3_9BURK</name>
<dbReference type="NCBIfam" id="TIGR04407">
    <property type="entry name" value="LptF_YjgP"/>
    <property type="match status" value="1"/>
</dbReference>
<evidence type="ECO:0000256" key="6">
    <source>
        <dbReference type="ARBA" id="ARBA00022692"/>
    </source>
</evidence>
<evidence type="ECO:0000313" key="11">
    <source>
        <dbReference type="Proteomes" id="UP001606099"/>
    </source>
</evidence>
<feature type="transmembrane region" description="Helical" evidence="9">
    <location>
        <begin position="325"/>
        <end position="347"/>
    </location>
</feature>
<organism evidence="10 11">
    <name type="scientific">Roseateles rivi</name>
    <dbReference type="NCBI Taxonomy" id="3299028"/>
    <lineage>
        <taxon>Bacteria</taxon>
        <taxon>Pseudomonadati</taxon>
        <taxon>Pseudomonadota</taxon>
        <taxon>Betaproteobacteria</taxon>
        <taxon>Burkholderiales</taxon>
        <taxon>Sphaerotilaceae</taxon>
        <taxon>Roseateles</taxon>
    </lineage>
</organism>
<sequence length="364" mass="41105">MLFDSTLRKELAKTFGVSFTVIITIVVTMMMIKAVGLAAKGSVSPQHVLLFLGYATLSYLANILSLSLFVAVVATLGRMYRDSEATIWFASGVGLRNFVRPTLRMAWPVFGAVAVLMLLIWPWGNQNSQQLREQFERRGDLSRVAPGQFQSSADGQRVFFIERDHQDDAIARNVFIMLSGENKESVTTASRGYLQTTDTQRLLVLEHGQRNEMDLRDGEKTLARFERYSLEVDEQVMRRTEERKPKTRSTLELLRERSKAGDGELAWRFGQVLGCVTLMLLGLGLAATNPRRASSWNLLFALLSFAVYFNLITLSESWVSRGWMGLPQVLLALHGGALLLALALIWWRDNANRLQWRHRAESCA</sequence>
<dbReference type="PANTHER" id="PTHR33529">
    <property type="entry name" value="SLR0882 PROTEIN-RELATED"/>
    <property type="match status" value="1"/>
</dbReference>
<keyword evidence="5" id="KW-0997">Cell inner membrane</keyword>
<comment type="subcellular location">
    <subcellularLocation>
        <location evidence="1">Cell inner membrane</location>
        <topology evidence="1">Multi-pass membrane protein</topology>
    </subcellularLocation>
</comment>
<keyword evidence="6 9" id="KW-0812">Transmembrane</keyword>
<dbReference type="PANTHER" id="PTHR33529:SF7">
    <property type="entry name" value="LIPOPOLYSACCHARIDE EXPORT SYSTEM PERMEASE PROTEIN LPTF"/>
    <property type="match status" value="1"/>
</dbReference>
<reference evidence="10 11" key="1">
    <citation type="submission" date="2024-08" db="EMBL/GenBank/DDBJ databases">
        <authorList>
            <person name="Lu H."/>
        </authorList>
    </citation>
    <scope>NUCLEOTIDE SEQUENCE [LARGE SCALE GENOMIC DNA]</scope>
    <source>
        <strain evidence="10 11">BYS180W</strain>
    </source>
</reference>
<dbReference type="InterPro" id="IPR030922">
    <property type="entry name" value="LptF"/>
</dbReference>
<evidence type="ECO:0000256" key="5">
    <source>
        <dbReference type="ARBA" id="ARBA00022519"/>
    </source>
</evidence>
<gene>
    <name evidence="10" type="primary">lptF</name>
    <name evidence="10" type="ORF">ACG0Z6_12945</name>
</gene>
<feature type="transmembrane region" description="Helical" evidence="9">
    <location>
        <begin position="105"/>
        <end position="124"/>
    </location>
</feature>
<evidence type="ECO:0000256" key="3">
    <source>
        <dbReference type="ARBA" id="ARBA00022448"/>
    </source>
</evidence>
<feature type="transmembrane region" description="Helical" evidence="9">
    <location>
        <begin position="52"/>
        <end position="76"/>
    </location>
</feature>
<dbReference type="Pfam" id="PF03739">
    <property type="entry name" value="LptF_LptG"/>
    <property type="match status" value="1"/>
</dbReference>
<keyword evidence="3" id="KW-0813">Transport</keyword>
<accession>A0ABW7FXU3</accession>
<evidence type="ECO:0000256" key="4">
    <source>
        <dbReference type="ARBA" id="ARBA00022475"/>
    </source>
</evidence>
<keyword evidence="11" id="KW-1185">Reference proteome</keyword>
<feature type="transmembrane region" description="Helical" evidence="9">
    <location>
        <begin position="12"/>
        <end position="32"/>
    </location>
</feature>
<evidence type="ECO:0000256" key="7">
    <source>
        <dbReference type="ARBA" id="ARBA00022989"/>
    </source>
</evidence>
<keyword evidence="8 9" id="KW-0472">Membrane</keyword>
<feature type="transmembrane region" description="Helical" evidence="9">
    <location>
        <begin position="298"/>
        <end position="319"/>
    </location>
</feature>
<proteinExistence type="predicted"/>
<protein>
    <recommendedName>
        <fullName evidence="2">Lipopolysaccharide export system permease protein LptF</fullName>
    </recommendedName>
</protein>
<evidence type="ECO:0000256" key="9">
    <source>
        <dbReference type="SAM" id="Phobius"/>
    </source>
</evidence>
<comment type="caution">
    <text evidence="10">The sequence shown here is derived from an EMBL/GenBank/DDBJ whole genome shotgun (WGS) entry which is preliminary data.</text>
</comment>
<dbReference type="EMBL" id="JBIGHZ010000005">
    <property type="protein sequence ID" value="MFG6449139.1"/>
    <property type="molecule type" value="Genomic_DNA"/>
</dbReference>
<keyword evidence="4" id="KW-1003">Cell membrane</keyword>
<evidence type="ECO:0000256" key="1">
    <source>
        <dbReference type="ARBA" id="ARBA00004429"/>
    </source>
</evidence>
<dbReference type="Proteomes" id="UP001606099">
    <property type="component" value="Unassembled WGS sequence"/>
</dbReference>
<evidence type="ECO:0000256" key="8">
    <source>
        <dbReference type="ARBA" id="ARBA00023136"/>
    </source>
</evidence>
<dbReference type="RefSeq" id="WP_394462056.1">
    <property type="nucleotide sequence ID" value="NZ_JBIGHZ010000005.1"/>
</dbReference>